<keyword evidence="1" id="KW-0677">Repeat</keyword>
<keyword evidence="4" id="KW-0808">Transferase</keyword>
<keyword evidence="2 3" id="KW-0040">ANK repeat</keyword>
<dbReference type="PANTHER" id="PTHR24198">
    <property type="entry name" value="ANKYRIN REPEAT AND PROTEIN KINASE DOMAIN-CONTAINING PROTEIN"/>
    <property type="match status" value="1"/>
</dbReference>
<accession>A0ABR1RQY2</accession>
<dbReference type="Pfam" id="PF12796">
    <property type="entry name" value="Ank_2"/>
    <property type="match status" value="2"/>
</dbReference>
<feature type="repeat" description="ANK" evidence="3">
    <location>
        <begin position="119"/>
        <end position="151"/>
    </location>
</feature>
<dbReference type="PANTHER" id="PTHR24198:SF165">
    <property type="entry name" value="ANKYRIN REPEAT-CONTAINING PROTEIN-RELATED"/>
    <property type="match status" value="1"/>
</dbReference>
<evidence type="ECO:0000313" key="5">
    <source>
        <dbReference type="Proteomes" id="UP001444661"/>
    </source>
</evidence>
<evidence type="ECO:0000256" key="1">
    <source>
        <dbReference type="ARBA" id="ARBA00022737"/>
    </source>
</evidence>
<evidence type="ECO:0000256" key="2">
    <source>
        <dbReference type="ARBA" id="ARBA00023043"/>
    </source>
</evidence>
<gene>
    <name evidence="4" type="ORF">PG993_013707</name>
</gene>
<reference evidence="4 5" key="1">
    <citation type="submission" date="2023-01" db="EMBL/GenBank/DDBJ databases">
        <title>Analysis of 21 Apiospora genomes using comparative genomics revels a genus with tremendous synthesis potential of carbohydrate active enzymes and secondary metabolites.</title>
        <authorList>
            <person name="Sorensen T."/>
        </authorList>
    </citation>
    <scope>NUCLEOTIDE SEQUENCE [LARGE SCALE GENOMIC DNA]</scope>
    <source>
        <strain evidence="4 5">CBS 33761</strain>
    </source>
</reference>
<feature type="repeat" description="ANK" evidence="3">
    <location>
        <begin position="86"/>
        <end position="118"/>
    </location>
</feature>
<dbReference type="SMART" id="SM00248">
    <property type="entry name" value="ANK"/>
    <property type="match status" value="6"/>
</dbReference>
<dbReference type="GO" id="GO:0016301">
    <property type="term" value="F:kinase activity"/>
    <property type="evidence" value="ECO:0007669"/>
    <property type="project" value="UniProtKB-KW"/>
</dbReference>
<dbReference type="InterPro" id="IPR002110">
    <property type="entry name" value="Ankyrin_rpt"/>
</dbReference>
<protein>
    <submittedName>
        <fullName evidence="4">Cyclin dependent kinase (Pho85)</fullName>
    </submittedName>
</protein>
<feature type="repeat" description="ANK" evidence="3">
    <location>
        <begin position="54"/>
        <end position="86"/>
    </location>
</feature>
<evidence type="ECO:0000313" key="4">
    <source>
        <dbReference type="EMBL" id="KAK8017381.1"/>
    </source>
</evidence>
<organism evidence="4 5">
    <name type="scientific">Apiospora rasikravindrae</name>
    <dbReference type="NCBI Taxonomy" id="990691"/>
    <lineage>
        <taxon>Eukaryota</taxon>
        <taxon>Fungi</taxon>
        <taxon>Dikarya</taxon>
        <taxon>Ascomycota</taxon>
        <taxon>Pezizomycotina</taxon>
        <taxon>Sordariomycetes</taxon>
        <taxon>Xylariomycetidae</taxon>
        <taxon>Amphisphaeriales</taxon>
        <taxon>Apiosporaceae</taxon>
        <taxon>Apiospora</taxon>
    </lineage>
</organism>
<dbReference type="Pfam" id="PF00023">
    <property type="entry name" value="Ank"/>
    <property type="match status" value="1"/>
</dbReference>
<proteinExistence type="predicted"/>
<dbReference type="PRINTS" id="PR01415">
    <property type="entry name" value="ANKYRIN"/>
</dbReference>
<feature type="repeat" description="ANK" evidence="3">
    <location>
        <begin position="9"/>
        <end position="36"/>
    </location>
</feature>
<evidence type="ECO:0000256" key="3">
    <source>
        <dbReference type="PROSITE-ProRule" id="PRU00023"/>
    </source>
</evidence>
<dbReference type="PROSITE" id="PS50297">
    <property type="entry name" value="ANK_REP_REGION"/>
    <property type="match status" value="6"/>
</dbReference>
<sequence length="234" mass="25589">MLISQVAGGNGTPLWWAALQGHKDVVELLIQKGANIYGDPNCEQEAYKNRHFFEKSTPLWLAAFQGYIDIMELLVINGANPEIGLEGLPPITAASAEGQHQAVELLLQMGVDVNTQDDEGVTALDLSIMMGNKATVDLLIKKGADLERRSPGEQHFYGGHDDIAEILISNGADIEASDCFGQTPLWEACHYRRTGLVEILLRSGANTEVRDWQGRTPLMIAVKEGHTDVVKILT</sequence>
<dbReference type="Gene3D" id="1.25.40.20">
    <property type="entry name" value="Ankyrin repeat-containing domain"/>
    <property type="match status" value="3"/>
</dbReference>
<name>A0ABR1RQY2_9PEZI</name>
<feature type="repeat" description="ANK" evidence="3">
    <location>
        <begin position="213"/>
        <end position="234"/>
    </location>
</feature>
<comment type="caution">
    <text evidence="4">The sequence shown here is derived from an EMBL/GenBank/DDBJ whole genome shotgun (WGS) entry which is preliminary data.</text>
</comment>
<dbReference type="InterPro" id="IPR036770">
    <property type="entry name" value="Ankyrin_rpt-contain_sf"/>
</dbReference>
<feature type="repeat" description="ANK" evidence="3">
    <location>
        <begin position="180"/>
        <end position="212"/>
    </location>
</feature>
<dbReference type="PROSITE" id="PS50088">
    <property type="entry name" value="ANK_REPEAT"/>
    <property type="match status" value="6"/>
</dbReference>
<dbReference type="SUPFAM" id="SSF48403">
    <property type="entry name" value="Ankyrin repeat"/>
    <property type="match status" value="1"/>
</dbReference>
<keyword evidence="5" id="KW-1185">Reference proteome</keyword>
<keyword evidence="4" id="KW-0418">Kinase</keyword>
<dbReference type="EMBL" id="JAQQWK010000013">
    <property type="protein sequence ID" value="KAK8017381.1"/>
    <property type="molecule type" value="Genomic_DNA"/>
</dbReference>
<dbReference type="Proteomes" id="UP001444661">
    <property type="component" value="Unassembled WGS sequence"/>
</dbReference>